<reference evidence="1 2" key="1">
    <citation type="submission" date="2019-05" db="EMBL/GenBank/DDBJ databases">
        <title>Emergence of the Ug99 lineage of the wheat stem rust pathogen through somatic hybridization.</title>
        <authorList>
            <person name="Li F."/>
            <person name="Upadhyaya N.M."/>
            <person name="Sperschneider J."/>
            <person name="Matny O."/>
            <person name="Nguyen-Phuc H."/>
            <person name="Mago R."/>
            <person name="Raley C."/>
            <person name="Miller M.E."/>
            <person name="Silverstein K.A.T."/>
            <person name="Henningsen E."/>
            <person name="Hirsch C.D."/>
            <person name="Visser B."/>
            <person name="Pretorius Z.A."/>
            <person name="Steffenson B.J."/>
            <person name="Schwessinger B."/>
            <person name="Dodds P.N."/>
            <person name="Figueroa M."/>
        </authorList>
    </citation>
    <scope>NUCLEOTIDE SEQUENCE [LARGE SCALE GENOMIC DNA]</scope>
    <source>
        <strain evidence="1 2">Ug99</strain>
    </source>
</reference>
<accession>A0A5B0RED0</accession>
<name>A0A5B0RED0_PUCGR</name>
<dbReference type="Proteomes" id="UP000325313">
    <property type="component" value="Unassembled WGS sequence"/>
</dbReference>
<gene>
    <name evidence="1" type="ORF">PGTUg99_012813</name>
</gene>
<dbReference type="AlphaFoldDB" id="A0A5B0RED0"/>
<dbReference type="EMBL" id="VDEP01000204">
    <property type="protein sequence ID" value="KAA1124231.1"/>
    <property type="molecule type" value="Genomic_DNA"/>
</dbReference>
<proteinExistence type="predicted"/>
<organism evidence="1 2">
    <name type="scientific">Puccinia graminis f. sp. tritici</name>
    <dbReference type="NCBI Taxonomy" id="56615"/>
    <lineage>
        <taxon>Eukaryota</taxon>
        <taxon>Fungi</taxon>
        <taxon>Dikarya</taxon>
        <taxon>Basidiomycota</taxon>
        <taxon>Pucciniomycotina</taxon>
        <taxon>Pucciniomycetes</taxon>
        <taxon>Pucciniales</taxon>
        <taxon>Pucciniaceae</taxon>
        <taxon>Puccinia</taxon>
    </lineage>
</organism>
<protein>
    <submittedName>
        <fullName evidence="1">Uncharacterized protein</fullName>
    </submittedName>
</protein>
<comment type="caution">
    <text evidence="1">The sequence shown here is derived from an EMBL/GenBank/DDBJ whole genome shotgun (WGS) entry which is preliminary data.</text>
</comment>
<sequence length="85" mass="9598">MGIYLTRPTLQPLREHRKRVGISRSAPPCRHWLAPKDFPAPARPHQIFSVGPQGRGPVCPQPYPSRLSKIPILHCLLTNKAWLST</sequence>
<evidence type="ECO:0000313" key="2">
    <source>
        <dbReference type="Proteomes" id="UP000325313"/>
    </source>
</evidence>
<evidence type="ECO:0000313" key="1">
    <source>
        <dbReference type="EMBL" id="KAA1124231.1"/>
    </source>
</evidence>